<dbReference type="SUPFAM" id="SSF90123">
    <property type="entry name" value="ABC transporter transmembrane region"/>
    <property type="match status" value="1"/>
</dbReference>
<keyword evidence="11" id="KW-1185">Reference proteome</keyword>
<reference evidence="10 11" key="1">
    <citation type="submission" date="2020-01" db="EMBL/GenBank/DDBJ databases">
        <title>Genome analysis of Anaerocolumna sp. CBA3638.</title>
        <authorList>
            <person name="Kim J."/>
            <person name="Roh S.W."/>
        </authorList>
    </citation>
    <scope>NUCLEOTIDE SEQUENCE [LARGE SCALE GENOMIC DNA]</scope>
    <source>
        <strain evidence="10 11">CBA3638</strain>
    </source>
</reference>
<dbReference type="Gene3D" id="1.20.1560.10">
    <property type="entry name" value="ABC transporter type 1, transmembrane domain"/>
    <property type="match status" value="1"/>
</dbReference>
<accession>A0A6P1TIA9</accession>
<feature type="transmembrane region" description="Helical" evidence="7">
    <location>
        <begin position="162"/>
        <end position="179"/>
    </location>
</feature>
<feature type="transmembrane region" description="Helical" evidence="7">
    <location>
        <begin position="138"/>
        <end position="156"/>
    </location>
</feature>
<dbReference type="PROSITE" id="PS50893">
    <property type="entry name" value="ABC_TRANSPORTER_2"/>
    <property type="match status" value="1"/>
</dbReference>
<dbReference type="PANTHER" id="PTHR43394">
    <property type="entry name" value="ATP-DEPENDENT PERMEASE MDL1, MITOCHONDRIAL"/>
    <property type="match status" value="1"/>
</dbReference>
<evidence type="ECO:0000313" key="10">
    <source>
        <dbReference type="EMBL" id="QHQ60173.1"/>
    </source>
</evidence>
<dbReference type="CDD" id="cd07346">
    <property type="entry name" value="ABC_6TM_exporters"/>
    <property type="match status" value="1"/>
</dbReference>
<evidence type="ECO:0000259" key="9">
    <source>
        <dbReference type="PROSITE" id="PS50929"/>
    </source>
</evidence>
<keyword evidence="6 7" id="KW-0472">Membrane</keyword>
<dbReference type="Pfam" id="PF00005">
    <property type="entry name" value="ABC_tran"/>
    <property type="match status" value="1"/>
</dbReference>
<protein>
    <submittedName>
        <fullName evidence="10">ATP-binding cassette domain-containing protein</fullName>
    </submittedName>
</protein>
<proteinExistence type="predicted"/>
<evidence type="ECO:0000256" key="7">
    <source>
        <dbReference type="SAM" id="Phobius"/>
    </source>
</evidence>
<evidence type="ECO:0000256" key="5">
    <source>
        <dbReference type="ARBA" id="ARBA00022989"/>
    </source>
</evidence>
<dbReference type="SMART" id="SM00382">
    <property type="entry name" value="AAA"/>
    <property type="match status" value="1"/>
</dbReference>
<dbReference type="Proteomes" id="UP000464314">
    <property type="component" value="Chromosome"/>
</dbReference>
<feature type="transmembrane region" description="Helical" evidence="7">
    <location>
        <begin position="60"/>
        <end position="84"/>
    </location>
</feature>
<dbReference type="GO" id="GO:0005524">
    <property type="term" value="F:ATP binding"/>
    <property type="evidence" value="ECO:0007669"/>
    <property type="project" value="UniProtKB-KW"/>
</dbReference>
<dbReference type="EMBL" id="CP048000">
    <property type="protein sequence ID" value="QHQ60173.1"/>
    <property type="molecule type" value="Genomic_DNA"/>
</dbReference>
<dbReference type="InterPro" id="IPR003593">
    <property type="entry name" value="AAA+_ATPase"/>
</dbReference>
<evidence type="ECO:0000256" key="1">
    <source>
        <dbReference type="ARBA" id="ARBA00004651"/>
    </source>
</evidence>
<keyword evidence="3" id="KW-0547">Nucleotide-binding</keyword>
<evidence type="ECO:0000313" key="11">
    <source>
        <dbReference type="Proteomes" id="UP000464314"/>
    </source>
</evidence>
<dbReference type="InterPro" id="IPR036640">
    <property type="entry name" value="ABC1_TM_sf"/>
</dbReference>
<dbReference type="PROSITE" id="PS50929">
    <property type="entry name" value="ABC_TM1F"/>
    <property type="match status" value="1"/>
</dbReference>
<dbReference type="PANTHER" id="PTHR43394:SF1">
    <property type="entry name" value="ATP-BINDING CASSETTE SUB-FAMILY B MEMBER 10, MITOCHONDRIAL"/>
    <property type="match status" value="1"/>
</dbReference>
<gene>
    <name evidence="10" type="ORF">Ana3638_04730</name>
</gene>
<sequence>MKKSIQSYTKLLSKYLKNSKLQLVTLAFIMGGSIIIQLINPQIVSFFIDGIGKQKPMDTLFLAAGLFILSALIQQVLAVASTYFSQNIGWRATNSLRLDLVKHCLGLDMTFFKEHQSGEIVERIDGDVTALFNFFSKLFVSFINNIFLMAGILIILMIQNTAVGIAFILFLFLALAVMWKTQKGASYNFGKEREINAQFYGFLGEHIGCTEDIQTNGARSYVMNRFYALLRNWLPVQLKAFLSGYKIWITLEGIFGIGNIMIFALGGYLWFTGKISLGMVYLMINYIQLLEKPLEQLREQLLDIQKASASIIRMEELLQMKSKLKTTVDNREDFPGEFSVNSMEQFTAGNKINEFIKNKNKDNISLKLEQVSFEYEENIPVLKNISFELPAGKILGILGHTGCGKTTLARLIVRFYDPKSGLIYLGDKPLKRISLKELRENIAYVTQEVQLFHASVRDNITFFNPAVEDSLIIRTIYEMGLKDWYENLSNGLDTMIQSGGGMSSGEAQLLTLVRIFLKNPKLVILDEASARLDPITEKLADQALSKLMDGRACIIIAHRLGTVERADDILILDGGSILEYGKREELLQKKDSKLNELLKYGIEEVLV</sequence>
<evidence type="ECO:0000256" key="2">
    <source>
        <dbReference type="ARBA" id="ARBA00022692"/>
    </source>
</evidence>
<keyword evidence="2 7" id="KW-0812">Transmembrane</keyword>
<keyword evidence="4 10" id="KW-0067">ATP-binding</keyword>
<dbReference type="AlphaFoldDB" id="A0A6P1TIA9"/>
<organism evidence="10 11">
    <name type="scientific">Anaerocolumna sedimenticola</name>
    <dbReference type="NCBI Taxonomy" id="2696063"/>
    <lineage>
        <taxon>Bacteria</taxon>
        <taxon>Bacillati</taxon>
        <taxon>Bacillota</taxon>
        <taxon>Clostridia</taxon>
        <taxon>Lachnospirales</taxon>
        <taxon>Lachnospiraceae</taxon>
        <taxon>Anaerocolumna</taxon>
    </lineage>
</organism>
<dbReference type="RefSeq" id="WP_161837009.1">
    <property type="nucleotide sequence ID" value="NZ_CP048000.1"/>
</dbReference>
<evidence type="ECO:0000256" key="4">
    <source>
        <dbReference type="ARBA" id="ARBA00022840"/>
    </source>
</evidence>
<feature type="domain" description="ABC transmembrane type-1" evidence="9">
    <location>
        <begin position="24"/>
        <end position="306"/>
    </location>
</feature>
<dbReference type="InterPro" id="IPR039421">
    <property type="entry name" value="Type_1_exporter"/>
</dbReference>
<dbReference type="Pfam" id="PF00664">
    <property type="entry name" value="ABC_membrane"/>
    <property type="match status" value="1"/>
</dbReference>
<dbReference type="GO" id="GO:0005886">
    <property type="term" value="C:plasma membrane"/>
    <property type="evidence" value="ECO:0007669"/>
    <property type="project" value="UniProtKB-SubCell"/>
</dbReference>
<feature type="domain" description="ABC transporter" evidence="8">
    <location>
        <begin position="366"/>
        <end position="599"/>
    </location>
</feature>
<dbReference type="InterPro" id="IPR017871">
    <property type="entry name" value="ABC_transporter-like_CS"/>
</dbReference>
<dbReference type="Gene3D" id="3.40.50.300">
    <property type="entry name" value="P-loop containing nucleotide triphosphate hydrolases"/>
    <property type="match status" value="1"/>
</dbReference>
<dbReference type="SUPFAM" id="SSF52540">
    <property type="entry name" value="P-loop containing nucleoside triphosphate hydrolases"/>
    <property type="match status" value="1"/>
</dbReference>
<dbReference type="KEGG" id="anr:Ana3638_04730"/>
<feature type="transmembrane region" description="Helical" evidence="7">
    <location>
        <begin position="247"/>
        <end position="271"/>
    </location>
</feature>
<dbReference type="InterPro" id="IPR003439">
    <property type="entry name" value="ABC_transporter-like_ATP-bd"/>
</dbReference>
<dbReference type="InterPro" id="IPR011527">
    <property type="entry name" value="ABC1_TM_dom"/>
</dbReference>
<feature type="transmembrane region" description="Helical" evidence="7">
    <location>
        <begin position="21"/>
        <end position="40"/>
    </location>
</feature>
<dbReference type="InterPro" id="IPR027417">
    <property type="entry name" value="P-loop_NTPase"/>
</dbReference>
<keyword evidence="5 7" id="KW-1133">Transmembrane helix</keyword>
<comment type="subcellular location">
    <subcellularLocation>
        <location evidence="1">Cell membrane</location>
        <topology evidence="1">Multi-pass membrane protein</topology>
    </subcellularLocation>
</comment>
<dbReference type="PROSITE" id="PS00211">
    <property type="entry name" value="ABC_TRANSPORTER_1"/>
    <property type="match status" value="1"/>
</dbReference>
<dbReference type="GO" id="GO:0016887">
    <property type="term" value="F:ATP hydrolysis activity"/>
    <property type="evidence" value="ECO:0007669"/>
    <property type="project" value="InterPro"/>
</dbReference>
<dbReference type="GO" id="GO:0015421">
    <property type="term" value="F:ABC-type oligopeptide transporter activity"/>
    <property type="evidence" value="ECO:0007669"/>
    <property type="project" value="TreeGrafter"/>
</dbReference>
<evidence type="ECO:0000259" key="8">
    <source>
        <dbReference type="PROSITE" id="PS50893"/>
    </source>
</evidence>
<evidence type="ECO:0000256" key="3">
    <source>
        <dbReference type="ARBA" id="ARBA00022741"/>
    </source>
</evidence>
<name>A0A6P1TIA9_9FIRM</name>
<evidence type="ECO:0000256" key="6">
    <source>
        <dbReference type="ARBA" id="ARBA00023136"/>
    </source>
</evidence>